<organism evidence="1 2">
    <name type="scientific">Tannerella forsythia</name>
    <name type="common">Bacteroides forsythus</name>
    <dbReference type="NCBI Taxonomy" id="28112"/>
    <lineage>
        <taxon>Bacteria</taxon>
        <taxon>Pseudomonadati</taxon>
        <taxon>Bacteroidota</taxon>
        <taxon>Bacteroidia</taxon>
        <taxon>Bacteroidales</taxon>
        <taxon>Tannerellaceae</taxon>
        <taxon>Tannerella</taxon>
    </lineage>
</organism>
<reference evidence="1 2" key="1">
    <citation type="submission" date="2018-11" db="EMBL/GenBank/DDBJ databases">
        <title>Genomes From Bacteria Associated with the Canine Oral Cavity: a Test Case for Automated Genome-Based Taxonomic Assignment.</title>
        <authorList>
            <person name="Coil D.A."/>
            <person name="Jospin G."/>
            <person name="Darling A.E."/>
            <person name="Wallis C."/>
            <person name="Davis I.J."/>
            <person name="Harris S."/>
            <person name="Eisen J.A."/>
            <person name="Holcombe L.J."/>
            <person name="O'Flynn C."/>
        </authorList>
    </citation>
    <scope>NUCLEOTIDE SEQUENCE [LARGE SCALE GENOMIC DNA]</scope>
    <source>
        <strain evidence="1 2">OH2617_COT-023</strain>
    </source>
</reference>
<evidence type="ECO:0000313" key="2">
    <source>
        <dbReference type="Proteomes" id="UP000278609"/>
    </source>
</evidence>
<sequence>MNISSRTKGLVIILLSSIPFLLFAQGEDEDWRERMKLLTYTPRYFGPNAFPISELRSGRIGTRWELELRGEYHYYPGDKTSDLFARLFIPIAHGKAGVEIAGVITENYETTEATKLERRAAETKPPFRCYGDVLIHSFYQVLRSDRWCDLMVSANLKTASGSRLADARYTDAASYWFDLTAGRNLLQNADGSAALRVQGLLGFYCWMTNDLVHRQNDALLYGFGMSAKLHHVSLSADYSGFYGYKNNGDHPVTLRTKFEYEIKKNIISVRFKHGMYDNLYDSYSLAYIRCF</sequence>
<dbReference type="EMBL" id="RQYS01000002">
    <property type="protein sequence ID" value="RRD63026.1"/>
    <property type="molecule type" value="Genomic_DNA"/>
</dbReference>
<accession>A0A3P1XYI3</accession>
<dbReference type="Proteomes" id="UP000278609">
    <property type="component" value="Unassembled WGS sequence"/>
</dbReference>
<dbReference type="OrthoDB" id="975430at2"/>
<protein>
    <submittedName>
        <fullName evidence="1">Uncharacterized protein</fullName>
    </submittedName>
</protein>
<proteinExistence type="predicted"/>
<evidence type="ECO:0000313" key="1">
    <source>
        <dbReference type="EMBL" id="RRD63026.1"/>
    </source>
</evidence>
<gene>
    <name evidence="1" type="ORF">EII40_00665</name>
</gene>
<comment type="caution">
    <text evidence="1">The sequence shown here is derived from an EMBL/GenBank/DDBJ whole genome shotgun (WGS) entry which is preliminary data.</text>
</comment>
<name>A0A3P1XYI3_TANFO</name>
<dbReference type="AlphaFoldDB" id="A0A3P1XYI3"/>
<dbReference type="RefSeq" id="WP_124750352.1">
    <property type="nucleotide sequence ID" value="NZ_RQYS01000002.1"/>
</dbReference>